<dbReference type="CDD" id="cd00303">
    <property type="entry name" value="retropepsin_like"/>
    <property type="match status" value="1"/>
</dbReference>
<dbReference type="PANTHER" id="PTHR33067">
    <property type="entry name" value="RNA-DIRECTED DNA POLYMERASE-RELATED"/>
    <property type="match status" value="1"/>
</dbReference>
<evidence type="ECO:0008006" key="2">
    <source>
        <dbReference type="Google" id="ProtNLM"/>
    </source>
</evidence>
<dbReference type="Gene3D" id="2.40.70.10">
    <property type="entry name" value="Acid Proteases"/>
    <property type="match status" value="1"/>
</dbReference>
<reference evidence="1" key="1">
    <citation type="journal article" date="2012" name="BMC Genomics">
        <title>The miRNAome of globe artichoke: conserved and novel micro RNAs and target analysis.</title>
        <authorList>
            <person name="De Paola D."/>
            <person name="Cattonaro F."/>
            <person name="Pignone D."/>
            <person name="Sonnante G."/>
        </authorList>
    </citation>
    <scope>NUCLEOTIDE SEQUENCE</scope>
</reference>
<dbReference type="InterPro" id="IPR021109">
    <property type="entry name" value="Peptidase_aspartic_dom_sf"/>
</dbReference>
<name>K7PI02_CYNCS</name>
<accession>K7PI02</accession>
<sequence length="421" mass="46665">MVKQLVVGKEQVKACGICLGTGHPTDACPQLQEDVFVTAEDVNAVGGFQGQPQQQRYFNNTFGNQRPPQFQNFVQRPPQQQFQQGAPFNPNQATSSGSGMSLEDIVKNLATNTLQFQQKTEASIQNLGAQMTQLATAVSRLESRGKLPSQTETPPKLNVSMMTLKSEKKAGRARMRNVIEEETPEFAIPPPFPERFRQLKKEYKLEATPEKIEDISQTVQEADGDDEQEAIAEKEEKVVEVEDTLRVVQPKLPSKCEDPGEFSIPCKIGDFGIDKAILDLGSTINIMPLSIFNCLNIGPLKVTNSLIQLPDGHDVPPKGMVEDGLIQVNGLVFLVDFYVFDIGAGSPAIYDEIVLGRPFMKTSKTIIDLDEDTVTMEVEDRKVAFIANSLNEHLNGMPYEYFADFLNPSVPQVFEQTNHEG</sequence>
<dbReference type="PANTHER" id="PTHR33067:SF15">
    <property type="entry name" value="RNA-DIRECTED DNA POLYMERASE"/>
    <property type="match status" value="1"/>
</dbReference>
<evidence type="ECO:0000313" key="1">
    <source>
        <dbReference type="EMBL" id="AFM95209.1"/>
    </source>
</evidence>
<protein>
    <recommendedName>
        <fullName evidence="2">Aspartic peptidase</fullName>
    </recommendedName>
</protein>
<proteinExistence type="predicted"/>
<dbReference type="EMBL" id="JN382009">
    <property type="protein sequence ID" value="AFM95209.1"/>
    <property type="molecule type" value="Genomic_DNA"/>
</dbReference>
<organism evidence="1">
    <name type="scientific">Cynara cardunculus var. scolymus</name>
    <name type="common">Globe artichoke</name>
    <name type="synonym">Cynara scolymus</name>
    <dbReference type="NCBI Taxonomy" id="59895"/>
    <lineage>
        <taxon>Eukaryota</taxon>
        <taxon>Viridiplantae</taxon>
        <taxon>Streptophyta</taxon>
        <taxon>Embryophyta</taxon>
        <taxon>Tracheophyta</taxon>
        <taxon>Spermatophyta</taxon>
        <taxon>Magnoliopsida</taxon>
        <taxon>eudicotyledons</taxon>
        <taxon>Gunneridae</taxon>
        <taxon>Pentapetalae</taxon>
        <taxon>asterids</taxon>
        <taxon>campanulids</taxon>
        <taxon>Asterales</taxon>
        <taxon>Asteraceae</taxon>
        <taxon>Carduoideae</taxon>
        <taxon>Cardueae</taxon>
        <taxon>Carduinae</taxon>
        <taxon>Cynara</taxon>
    </lineage>
</organism>
<dbReference type="AlphaFoldDB" id="K7PI02"/>